<dbReference type="OrthoDB" id="3766406at2759"/>
<sequence length="352" mass="40037">MPETILSTLPTELLLEIAVYLPIPSAAALALTCRRMYAMLDDYKWTDFKARETSVYENLLELIQRDDPRWTFCKSCQSIHSTKDSLRLSELDLAAKLEQTDSYDDDMKCIGLIYGPRIPGKTGKPEVLLEVLRAHVRLVELRGFRYDPNGLRNKGLCLDLLSINETRILSLPALDDLESIDATINYSTAPKLNQGNTNLMLQTTVRATLSSALVDRGDTSILNHDKEDRFRQLRRVLQLLNVQCCLHCSPAQMSNEIVCKLSQYMLFSSECGCSQWQPERICKHHQRHNCYCISEVIVSPMGADCVEVVMWQEWPHWSLVAKVSPKRGTVRRKYLGQPSGNTVTVNARWSIS</sequence>
<evidence type="ECO:0000259" key="1">
    <source>
        <dbReference type="PROSITE" id="PS50181"/>
    </source>
</evidence>
<dbReference type="PROSITE" id="PS50181">
    <property type="entry name" value="FBOX"/>
    <property type="match status" value="1"/>
</dbReference>
<dbReference type="Proteomes" id="UP000799291">
    <property type="component" value="Unassembled WGS sequence"/>
</dbReference>
<accession>A0A6G1IHB7</accession>
<keyword evidence="3" id="KW-1185">Reference proteome</keyword>
<gene>
    <name evidence="2" type="ORF">K458DRAFT_396040</name>
</gene>
<dbReference type="Pfam" id="PF12937">
    <property type="entry name" value="F-box-like"/>
    <property type="match status" value="1"/>
</dbReference>
<dbReference type="InterPro" id="IPR001810">
    <property type="entry name" value="F-box_dom"/>
</dbReference>
<dbReference type="EMBL" id="MU005623">
    <property type="protein sequence ID" value="KAF2677341.1"/>
    <property type="molecule type" value="Genomic_DNA"/>
</dbReference>
<dbReference type="AlphaFoldDB" id="A0A6G1IHB7"/>
<evidence type="ECO:0000313" key="3">
    <source>
        <dbReference type="Proteomes" id="UP000799291"/>
    </source>
</evidence>
<dbReference type="SUPFAM" id="SSF81383">
    <property type="entry name" value="F-box domain"/>
    <property type="match status" value="1"/>
</dbReference>
<protein>
    <recommendedName>
        <fullName evidence="1">F-box domain-containing protein</fullName>
    </recommendedName>
</protein>
<reference evidence="2" key="1">
    <citation type="journal article" date="2020" name="Stud. Mycol.">
        <title>101 Dothideomycetes genomes: a test case for predicting lifestyles and emergence of pathogens.</title>
        <authorList>
            <person name="Haridas S."/>
            <person name="Albert R."/>
            <person name="Binder M."/>
            <person name="Bloem J."/>
            <person name="Labutti K."/>
            <person name="Salamov A."/>
            <person name="Andreopoulos B."/>
            <person name="Baker S."/>
            <person name="Barry K."/>
            <person name="Bills G."/>
            <person name="Bluhm B."/>
            <person name="Cannon C."/>
            <person name="Castanera R."/>
            <person name="Culley D."/>
            <person name="Daum C."/>
            <person name="Ezra D."/>
            <person name="Gonzalez J."/>
            <person name="Henrissat B."/>
            <person name="Kuo A."/>
            <person name="Liang C."/>
            <person name="Lipzen A."/>
            <person name="Lutzoni F."/>
            <person name="Magnuson J."/>
            <person name="Mondo S."/>
            <person name="Nolan M."/>
            <person name="Ohm R."/>
            <person name="Pangilinan J."/>
            <person name="Park H.-J."/>
            <person name="Ramirez L."/>
            <person name="Alfaro M."/>
            <person name="Sun H."/>
            <person name="Tritt A."/>
            <person name="Yoshinaga Y."/>
            <person name="Zwiers L.-H."/>
            <person name="Turgeon B."/>
            <person name="Goodwin S."/>
            <person name="Spatafora J."/>
            <person name="Crous P."/>
            <person name="Grigoriev I."/>
        </authorList>
    </citation>
    <scope>NUCLEOTIDE SEQUENCE</scope>
    <source>
        <strain evidence="2">CBS 122367</strain>
    </source>
</reference>
<organism evidence="2 3">
    <name type="scientific">Lentithecium fluviatile CBS 122367</name>
    <dbReference type="NCBI Taxonomy" id="1168545"/>
    <lineage>
        <taxon>Eukaryota</taxon>
        <taxon>Fungi</taxon>
        <taxon>Dikarya</taxon>
        <taxon>Ascomycota</taxon>
        <taxon>Pezizomycotina</taxon>
        <taxon>Dothideomycetes</taxon>
        <taxon>Pleosporomycetidae</taxon>
        <taxon>Pleosporales</taxon>
        <taxon>Massarineae</taxon>
        <taxon>Lentitheciaceae</taxon>
        <taxon>Lentithecium</taxon>
    </lineage>
</organism>
<feature type="domain" description="F-box" evidence="1">
    <location>
        <begin position="3"/>
        <end position="59"/>
    </location>
</feature>
<dbReference type="SMART" id="SM00256">
    <property type="entry name" value="FBOX"/>
    <property type="match status" value="1"/>
</dbReference>
<proteinExistence type="predicted"/>
<dbReference type="Gene3D" id="1.20.1280.50">
    <property type="match status" value="1"/>
</dbReference>
<name>A0A6G1IHB7_9PLEO</name>
<evidence type="ECO:0000313" key="2">
    <source>
        <dbReference type="EMBL" id="KAF2677341.1"/>
    </source>
</evidence>
<dbReference type="InterPro" id="IPR036047">
    <property type="entry name" value="F-box-like_dom_sf"/>
</dbReference>